<evidence type="ECO:0000256" key="7">
    <source>
        <dbReference type="SAM" id="Phobius"/>
    </source>
</evidence>
<keyword evidence="4 7" id="KW-1133">Transmembrane helix</keyword>
<accession>A0A9X2FE58</accession>
<evidence type="ECO:0000256" key="4">
    <source>
        <dbReference type="ARBA" id="ARBA00022989"/>
    </source>
</evidence>
<keyword evidence="10" id="KW-1185">Reference proteome</keyword>
<dbReference type="AlphaFoldDB" id="A0A9X2FE58"/>
<keyword evidence="9" id="KW-0282">Flagellum</keyword>
<evidence type="ECO:0000313" key="10">
    <source>
        <dbReference type="Proteomes" id="UP001155241"/>
    </source>
</evidence>
<protein>
    <submittedName>
        <fullName evidence="9">Flagellar biosynthetic protein FliO</fullName>
    </submittedName>
</protein>
<keyword evidence="9" id="KW-0969">Cilium</keyword>
<keyword evidence="9" id="KW-0966">Cell projection</keyword>
<evidence type="ECO:0000313" key="9">
    <source>
        <dbReference type="EMBL" id="MCO6047345.1"/>
    </source>
</evidence>
<gene>
    <name evidence="9" type="ORF">NG895_25875</name>
</gene>
<dbReference type="RefSeq" id="WP_252855456.1">
    <property type="nucleotide sequence ID" value="NZ_JAMXLR010000092.1"/>
</dbReference>
<dbReference type="EMBL" id="JAMXLR010000092">
    <property type="protein sequence ID" value="MCO6047345.1"/>
    <property type="molecule type" value="Genomic_DNA"/>
</dbReference>
<feature type="transmembrane region" description="Helical" evidence="7">
    <location>
        <begin position="105"/>
        <end position="125"/>
    </location>
</feature>
<feature type="signal peptide" evidence="8">
    <location>
        <begin position="1"/>
        <end position="25"/>
    </location>
</feature>
<keyword evidence="2" id="KW-1003">Cell membrane</keyword>
<comment type="subcellular location">
    <subcellularLocation>
        <location evidence="1">Cell membrane</location>
    </subcellularLocation>
</comment>
<sequence>MPPSRSPLPWLVLILLLAVARVSTAEPVEATDAVGPSARPANSAPSAYPRATPPAKPQPQAEAATSDEGRRLHLGSEGSDTTKPSRLAGGQSADLLHNFAKSSGATALAALAFVVGLFMLMAWFVKRGMPNSAQVLPAEAVRLLGRVPLGSRQFGQLLQLGNKLVLVHVTQAGVEKLAEIDDPQEVVRLLAVCSKTSSKGSQKEFEEIFGQFAKEKTEPGFLGSDTPDGGRRYA</sequence>
<feature type="compositionally biased region" description="Low complexity" evidence="6">
    <location>
        <begin position="36"/>
        <end position="50"/>
    </location>
</feature>
<keyword evidence="3 7" id="KW-0812">Transmembrane</keyword>
<evidence type="ECO:0000256" key="8">
    <source>
        <dbReference type="SAM" id="SignalP"/>
    </source>
</evidence>
<dbReference type="GO" id="GO:0044781">
    <property type="term" value="P:bacterial-type flagellum organization"/>
    <property type="evidence" value="ECO:0007669"/>
    <property type="project" value="InterPro"/>
</dbReference>
<organism evidence="9 10">
    <name type="scientific">Aeoliella straminimaris</name>
    <dbReference type="NCBI Taxonomy" id="2954799"/>
    <lineage>
        <taxon>Bacteria</taxon>
        <taxon>Pseudomonadati</taxon>
        <taxon>Planctomycetota</taxon>
        <taxon>Planctomycetia</taxon>
        <taxon>Pirellulales</taxon>
        <taxon>Lacipirellulaceae</taxon>
        <taxon>Aeoliella</taxon>
    </lineage>
</organism>
<evidence type="ECO:0000256" key="3">
    <source>
        <dbReference type="ARBA" id="ARBA00022692"/>
    </source>
</evidence>
<keyword evidence="8" id="KW-0732">Signal</keyword>
<proteinExistence type="predicted"/>
<feature type="region of interest" description="Disordered" evidence="6">
    <location>
        <begin position="28"/>
        <end position="89"/>
    </location>
</feature>
<dbReference type="Proteomes" id="UP001155241">
    <property type="component" value="Unassembled WGS sequence"/>
</dbReference>
<feature type="chain" id="PRO_5040727813" evidence="8">
    <location>
        <begin position="26"/>
        <end position="234"/>
    </location>
</feature>
<keyword evidence="5 7" id="KW-0472">Membrane</keyword>
<name>A0A9X2FE58_9BACT</name>
<evidence type="ECO:0000256" key="2">
    <source>
        <dbReference type="ARBA" id="ARBA00022475"/>
    </source>
</evidence>
<evidence type="ECO:0000256" key="6">
    <source>
        <dbReference type="SAM" id="MobiDB-lite"/>
    </source>
</evidence>
<evidence type="ECO:0000256" key="5">
    <source>
        <dbReference type="ARBA" id="ARBA00023136"/>
    </source>
</evidence>
<evidence type="ECO:0000256" key="1">
    <source>
        <dbReference type="ARBA" id="ARBA00004236"/>
    </source>
</evidence>
<dbReference type="Pfam" id="PF04347">
    <property type="entry name" value="FliO"/>
    <property type="match status" value="1"/>
</dbReference>
<comment type="caution">
    <text evidence="9">The sequence shown here is derived from an EMBL/GenBank/DDBJ whole genome shotgun (WGS) entry which is preliminary data.</text>
</comment>
<dbReference type="InterPro" id="IPR022781">
    <property type="entry name" value="Flagellar_biosynth_FliO"/>
</dbReference>
<dbReference type="GO" id="GO:0016020">
    <property type="term" value="C:membrane"/>
    <property type="evidence" value="ECO:0007669"/>
    <property type="project" value="InterPro"/>
</dbReference>
<reference evidence="9" key="1">
    <citation type="submission" date="2022-06" db="EMBL/GenBank/DDBJ databases">
        <title>Aeoliella straminimaris, a novel planctomycete from sediments.</title>
        <authorList>
            <person name="Vitorino I.R."/>
            <person name="Lage O.M."/>
        </authorList>
    </citation>
    <scope>NUCLEOTIDE SEQUENCE</scope>
    <source>
        <strain evidence="9">ICT_H6.2</strain>
    </source>
</reference>